<feature type="region of interest" description="Disordered" evidence="3">
    <location>
        <begin position="1"/>
        <end position="26"/>
    </location>
</feature>
<evidence type="ECO:0000256" key="1">
    <source>
        <dbReference type="ARBA" id="ARBA00009953"/>
    </source>
</evidence>
<dbReference type="InterPro" id="IPR013929">
    <property type="entry name" value="RPAP1_C"/>
</dbReference>
<evidence type="ECO:0000259" key="4">
    <source>
        <dbReference type="Pfam" id="PF08620"/>
    </source>
</evidence>
<accession>A0A8J6CEQ3</accession>
<feature type="region of interest" description="Disordered" evidence="3">
    <location>
        <begin position="52"/>
        <end position="134"/>
    </location>
</feature>
<feature type="compositionally biased region" description="Basic and acidic residues" evidence="3">
    <location>
        <begin position="175"/>
        <end position="193"/>
    </location>
</feature>
<evidence type="ECO:0000313" key="7">
    <source>
        <dbReference type="Proteomes" id="UP000751190"/>
    </source>
</evidence>
<sequence length="1723" mass="171847">MADARTGGHPGLRRDDDGEDDDDLELQRAQAAFFARGGAPAAKLVGRPARVEAGGEPIGASTSAASASLPGERSSGAPSKLRISGPPRTPTVLDATPAASNVPARAPQRPPAAPGSAASDALHGTGGKAEPHAPEHQQAVLGEVVERTRSRSSCVGGAGAPSAPLFSAHGFPQAQHRDSAEGRRFGQGRDARRQGAAALGAAASAAAATRAVGVASASRPSPHAAAASGAGALHQLRLEIDAENARRVDGMSAGEVREAQRELLDSFGPGIAETLRKVREARERRAASAAAPPAVRGDQGAGTALPNAHDASLAARSAGAAASVVSAGGAGEASAEKASGTCGMAIAQRAANVCAATRPAASAPDSACVPGVNEAMLVAARVEAEAEVKEAEEAVEALDEAEFDDVVASQLFAQASEPVPLGSSARAAALPAALAALARAAPRAFRFDFAGRPVARGEVRPRTAALHHHGKQHDEAGYTIAELLHLLRSSVPAQRAIAARTLAAALSRAADAAGGGGGGGDRRLEGEGEGAGDTEARDALLSVAVWTHAHPDLLLAVSAALDETAAGALSAALELLVALLAVVAPALVTWRERPMRPPGEPAAHPSPSATTTCAHPPPPPPSACAWHGWHGEFVASAGPAAAAGARGEGEGGARNAADEPVGVDGLLATDPLAALVESGASRHLASALVRARLGAAERSTCFRLLALCAARSLHHASAVWSARGLAHAVCAELSGARVPPAARTSDGTDAADGTDADARLDAIALVEAVACAGRSLATSVVMCGAAEALTPIVMTALAAGAGASARTRRECCAALGFWRCLAAYRLLPIGRLSLDAAYPLLSAALRGARPPAADVGAATTYLLEMLCATLCIDGASSPVVARVGAALTGGSGEGDDGLSDMPHDAPGVDAWARIVAPHAQVAADGLAAMARTAAGTDAGAGAGAPATEATEDGGAGPATGGTSATGGGDDADDAAHVCALAARLHFAAAMAEALPLRAARLRADGGAGIAAAGGWLRARGGADAAALASEGAPPVALAEWAERQAEQHLEPCLRGARAPVSRVSRELIELFARCGSFAPGGGARSAQHAALVRADAILGWLRWTRALHALNRASVAQRLLAPPPAARGSDDAALADVVLVAPLRELARALTDADIAMLAPPPPPLASGGDAADALSAALRRSVGELCAVLSLTLAELGAALPLAVDASESARGAVEASRAELLLLAGDSARRALSLLRPGSEALAAQLLHVALLSPAHLRACAALADAAAPRGALGSAPRWAELAAGVQPSTLLQPIVGVCAPTAALAQSAAHAARHAGALTALRFSPSPPPPPAAPGARPPPGLPGLPAPPHVLLYPLRALAHAGGGGGGLDVDAAMAERIAHASLVASALLLGASLARARDAPAPSAGGAARGSARVVEHAHALALAALEALTLAPQVAFGARVGEALDAALRVATPVLRAARAAVCDASSSAALAEAAIRAFAAHPTPSPAAARWVAFLLRTAEPAGVRCAAWDELAPAVCARVDAASPLPCGLAELLAPVEREPRLLGAIDRWLRAYARRVAGDAAARARAPPLMCALALHALSGSLMAGVLQGRWEARSSVRALMLDAPVLALAAVCCYEPADDGAALPGAHADEAEDFTDDAVGALVSRAQRAFAPGARVPAARRAAIALLLDETGACADGGSVGLRRDVSEWWARAADGERATVAATLDPYLRLSQ</sequence>
<dbReference type="InterPro" id="IPR013930">
    <property type="entry name" value="RPAP1_N"/>
</dbReference>
<dbReference type="EMBL" id="JAGTXO010000006">
    <property type="protein sequence ID" value="KAG8467150.1"/>
    <property type="molecule type" value="Genomic_DNA"/>
</dbReference>
<feature type="coiled-coil region" evidence="2">
    <location>
        <begin position="374"/>
        <end position="404"/>
    </location>
</feature>
<feature type="region of interest" description="Disordered" evidence="3">
    <location>
        <begin position="594"/>
        <end position="618"/>
    </location>
</feature>
<feature type="compositionally biased region" description="Gly residues" evidence="3">
    <location>
        <begin position="953"/>
        <end position="967"/>
    </location>
</feature>
<comment type="caution">
    <text evidence="6">The sequence shown here is derived from an EMBL/GenBank/DDBJ whole genome shotgun (WGS) entry which is preliminary data.</text>
</comment>
<organism evidence="6 7">
    <name type="scientific">Diacronema lutheri</name>
    <name type="common">Unicellular marine alga</name>
    <name type="synonym">Monochrysis lutheri</name>
    <dbReference type="NCBI Taxonomy" id="2081491"/>
    <lineage>
        <taxon>Eukaryota</taxon>
        <taxon>Haptista</taxon>
        <taxon>Haptophyta</taxon>
        <taxon>Pavlovophyceae</taxon>
        <taxon>Pavlovales</taxon>
        <taxon>Pavlovaceae</taxon>
        <taxon>Diacronema</taxon>
    </lineage>
</organism>
<evidence type="ECO:0008006" key="8">
    <source>
        <dbReference type="Google" id="ProtNLM"/>
    </source>
</evidence>
<feature type="domain" description="RPAP1 C-terminal" evidence="4">
    <location>
        <begin position="445"/>
        <end position="509"/>
    </location>
</feature>
<comment type="similarity">
    <text evidence="1">Belongs to the RPAP1 family.</text>
</comment>
<feature type="region of interest" description="Disordered" evidence="3">
    <location>
        <begin position="937"/>
        <end position="967"/>
    </location>
</feature>
<evidence type="ECO:0000256" key="2">
    <source>
        <dbReference type="SAM" id="Coils"/>
    </source>
</evidence>
<dbReference type="InterPro" id="IPR039913">
    <property type="entry name" value="RPAP1/Rba50"/>
</dbReference>
<proteinExistence type="inferred from homology"/>
<dbReference type="OMA" id="HHASAVW"/>
<keyword evidence="7" id="KW-1185">Reference proteome</keyword>
<feature type="compositionally biased region" description="Low complexity" evidence="3">
    <location>
        <begin position="287"/>
        <end position="296"/>
    </location>
</feature>
<feature type="compositionally biased region" description="Pro residues" evidence="3">
    <location>
        <begin position="1328"/>
        <end position="1347"/>
    </location>
</feature>
<keyword evidence="2" id="KW-0175">Coiled coil</keyword>
<feature type="region of interest" description="Disordered" evidence="3">
    <location>
        <begin position="165"/>
        <end position="194"/>
    </location>
</feature>
<dbReference type="Pfam" id="PF08621">
    <property type="entry name" value="RPAP1_N"/>
    <property type="match status" value="1"/>
</dbReference>
<feature type="region of interest" description="Disordered" evidence="3">
    <location>
        <begin position="510"/>
        <end position="533"/>
    </location>
</feature>
<reference evidence="6" key="1">
    <citation type="submission" date="2021-05" db="EMBL/GenBank/DDBJ databases">
        <title>The genome of the haptophyte Pavlova lutheri (Diacronema luteri, Pavlovales) - a model for lipid biosynthesis in eukaryotic algae.</title>
        <authorList>
            <person name="Hulatt C.J."/>
            <person name="Posewitz M.C."/>
        </authorList>
    </citation>
    <scope>NUCLEOTIDE SEQUENCE</scope>
    <source>
        <strain evidence="6">NIVA-4/92</strain>
    </source>
</reference>
<dbReference type="Pfam" id="PF08620">
    <property type="entry name" value="RPAP1_C"/>
    <property type="match status" value="1"/>
</dbReference>
<feature type="domain" description="RPAP1 N-terminal" evidence="5">
    <location>
        <begin position="239"/>
        <end position="282"/>
    </location>
</feature>
<evidence type="ECO:0000256" key="3">
    <source>
        <dbReference type="SAM" id="MobiDB-lite"/>
    </source>
</evidence>
<dbReference type="OrthoDB" id="348201at2759"/>
<feature type="region of interest" description="Disordered" evidence="3">
    <location>
        <begin position="283"/>
        <end position="306"/>
    </location>
</feature>
<gene>
    <name evidence="6" type="ORF">KFE25_000466</name>
</gene>
<protein>
    <recommendedName>
        <fullName evidence="8">RNA polymerase II-associated protein 1 C-terminal domain-containing protein</fullName>
    </recommendedName>
</protein>
<feature type="compositionally biased region" description="Low complexity" evidence="3">
    <location>
        <begin position="605"/>
        <end position="614"/>
    </location>
</feature>
<dbReference type="PANTHER" id="PTHR21483:SF18">
    <property type="entry name" value="RNA POLYMERASE II-ASSOCIATED PROTEIN 1"/>
    <property type="match status" value="1"/>
</dbReference>
<dbReference type="PANTHER" id="PTHR21483">
    <property type="entry name" value="RNA POLYMERASE II-ASSOCIATED PROTEIN 1"/>
    <property type="match status" value="1"/>
</dbReference>
<name>A0A8J6CEQ3_DIALT</name>
<feature type="region of interest" description="Disordered" evidence="3">
    <location>
        <begin position="1324"/>
        <end position="1347"/>
    </location>
</feature>
<evidence type="ECO:0000259" key="5">
    <source>
        <dbReference type="Pfam" id="PF08621"/>
    </source>
</evidence>
<dbReference type="Proteomes" id="UP000751190">
    <property type="component" value="Unassembled WGS sequence"/>
</dbReference>
<evidence type="ECO:0000313" key="6">
    <source>
        <dbReference type="EMBL" id="KAG8467150.1"/>
    </source>
</evidence>
<dbReference type="GO" id="GO:0006366">
    <property type="term" value="P:transcription by RNA polymerase II"/>
    <property type="evidence" value="ECO:0007669"/>
    <property type="project" value="InterPro"/>
</dbReference>
<feature type="compositionally biased region" description="Low complexity" evidence="3">
    <location>
        <begin position="937"/>
        <end position="948"/>
    </location>
</feature>